<sequence>MKGNSIKINVWHLINNSNPERGGAQKILAQLTNQDEKIISIQPSRHAIINTLPDSLTTLISIAIKIITNKPDIIYIHNRCFLPLSWLLKAIGKKSVFYAHANYRKHLWLYKVFPCDHYIAVSESVRNSLLEQGVEEKTVTTITNPYIGETYIGTHPTFNNKVFKAGFVGSLNNWKGIIELIKAIYDISSNLKGSISFKIVGDGPLMGHIKKLKETAPKNVEIIICGFQKTPFEFLKDSHTLLIPSLEEGFGLVAIEGIYQGKILLYNTIPALHEICKDDPLSFSFDIHRASSLLSAINSAINSINLLGDMELSKNRSESITNKYNLEKFTQKHQLLRSIILNQHH</sequence>
<dbReference type="RefSeq" id="WP_084358862.1">
    <property type="nucleotide sequence ID" value="NZ_FZOM01000009.1"/>
</dbReference>
<dbReference type="SUPFAM" id="SSF53756">
    <property type="entry name" value="UDP-Glycosyltransferase/glycogen phosphorylase"/>
    <property type="match status" value="1"/>
</dbReference>
<dbReference type="Proteomes" id="UP000608450">
    <property type="component" value="Unassembled WGS sequence"/>
</dbReference>
<organism evidence="4 5">
    <name type="scientific">Pseudomonas nitroreducens</name>
    <dbReference type="NCBI Taxonomy" id="46680"/>
    <lineage>
        <taxon>Bacteria</taxon>
        <taxon>Pseudomonadati</taxon>
        <taxon>Pseudomonadota</taxon>
        <taxon>Gammaproteobacteria</taxon>
        <taxon>Pseudomonadales</taxon>
        <taxon>Pseudomonadaceae</taxon>
        <taxon>Pseudomonas</taxon>
    </lineage>
</organism>
<evidence type="ECO:0000256" key="1">
    <source>
        <dbReference type="ARBA" id="ARBA00022679"/>
    </source>
</evidence>
<dbReference type="InterPro" id="IPR028098">
    <property type="entry name" value="Glyco_trans_4-like_N"/>
</dbReference>
<dbReference type="PANTHER" id="PTHR46401:SF2">
    <property type="entry name" value="GLYCOSYLTRANSFERASE WBBK-RELATED"/>
    <property type="match status" value="1"/>
</dbReference>
<accession>A0ABS0KHI9</accession>
<gene>
    <name evidence="4" type="ORF">I5I61_08575</name>
</gene>
<keyword evidence="1" id="KW-0808">Transferase</keyword>
<comment type="caution">
    <text evidence="4">The sequence shown here is derived from an EMBL/GenBank/DDBJ whole genome shotgun (WGS) entry which is preliminary data.</text>
</comment>
<dbReference type="PANTHER" id="PTHR46401">
    <property type="entry name" value="GLYCOSYLTRANSFERASE WBBK-RELATED"/>
    <property type="match status" value="1"/>
</dbReference>
<dbReference type="Gene3D" id="3.40.50.2000">
    <property type="entry name" value="Glycogen Phosphorylase B"/>
    <property type="match status" value="2"/>
</dbReference>
<keyword evidence="5" id="KW-1185">Reference proteome</keyword>
<feature type="domain" description="Glycosyltransferase subfamily 4-like N-terminal" evidence="3">
    <location>
        <begin position="41"/>
        <end position="145"/>
    </location>
</feature>
<evidence type="ECO:0000259" key="2">
    <source>
        <dbReference type="Pfam" id="PF00534"/>
    </source>
</evidence>
<reference evidence="4 5" key="1">
    <citation type="submission" date="2020-11" db="EMBL/GenBank/DDBJ databases">
        <title>Enhanced detection system for hospital associated transmission using whole genome sequencing surveillance.</title>
        <authorList>
            <person name="Harrison L.H."/>
            <person name="Van Tyne D."/>
            <person name="Marsh J.W."/>
            <person name="Griffith M.P."/>
            <person name="Snyder D.J."/>
            <person name="Cooper V.S."/>
            <person name="Mustapha M."/>
        </authorList>
    </citation>
    <scope>NUCLEOTIDE SEQUENCE [LARGE SCALE GENOMIC DNA]</scope>
    <source>
        <strain evidence="4 5">PSA00705</strain>
    </source>
</reference>
<proteinExistence type="predicted"/>
<feature type="domain" description="Glycosyl transferase family 1" evidence="2">
    <location>
        <begin position="158"/>
        <end position="303"/>
    </location>
</feature>
<dbReference type="EMBL" id="JADTFC010000015">
    <property type="protein sequence ID" value="MBG6287498.1"/>
    <property type="molecule type" value="Genomic_DNA"/>
</dbReference>
<dbReference type="Pfam" id="PF13439">
    <property type="entry name" value="Glyco_transf_4"/>
    <property type="match status" value="1"/>
</dbReference>
<evidence type="ECO:0000313" key="4">
    <source>
        <dbReference type="EMBL" id="MBG6287498.1"/>
    </source>
</evidence>
<dbReference type="InterPro" id="IPR001296">
    <property type="entry name" value="Glyco_trans_1"/>
</dbReference>
<dbReference type="CDD" id="cd03801">
    <property type="entry name" value="GT4_PimA-like"/>
    <property type="match status" value="1"/>
</dbReference>
<name>A0ABS0KHI9_PSENT</name>
<protein>
    <submittedName>
        <fullName evidence="4">Glycosyltransferase family 4 protein</fullName>
    </submittedName>
</protein>
<evidence type="ECO:0000313" key="5">
    <source>
        <dbReference type="Proteomes" id="UP000608450"/>
    </source>
</evidence>
<evidence type="ECO:0000259" key="3">
    <source>
        <dbReference type="Pfam" id="PF13439"/>
    </source>
</evidence>
<dbReference type="Pfam" id="PF00534">
    <property type="entry name" value="Glycos_transf_1"/>
    <property type="match status" value="1"/>
</dbReference>